<sequence length="34" mass="4209">MRNHKIIIFFFLNQEPKQSIQFQTPEKKLRTLFS</sequence>
<proteinExistence type="predicted"/>
<dbReference type="AlphaFoldDB" id="A0A2P2Q9K0"/>
<dbReference type="EMBL" id="GGEC01083171">
    <property type="protein sequence ID" value="MBX63655.1"/>
    <property type="molecule type" value="Transcribed_RNA"/>
</dbReference>
<protein>
    <submittedName>
        <fullName evidence="1">Uncharacterized protein</fullName>
    </submittedName>
</protein>
<name>A0A2P2Q9K0_RHIMU</name>
<accession>A0A2P2Q9K0</accession>
<evidence type="ECO:0000313" key="1">
    <source>
        <dbReference type="EMBL" id="MBX63655.1"/>
    </source>
</evidence>
<reference evidence="1" key="1">
    <citation type="submission" date="2018-02" db="EMBL/GenBank/DDBJ databases">
        <title>Rhizophora mucronata_Transcriptome.</title>
        <authorList>
            <person name="Meera S.P."/>
            <person name="Sreeshan A."/>
            <person name="Augustine A."/>
        </authorList>
    </citation>
    <scope>NUCLEOTIDE SEQUENCE</scope>
    <source>
        <tissue evidence="1">Leaf</tissue>
    </source>
</reference>
<organism evidence="1">
    <name type="scientific">Rhizophora mucronata</name>
    <name type="common">Asiatic mangrove</name>
    <dbReference type="NCBI Taxonomy" id="61149"/>
    <lineage>
        <taxon>Eukaryota</taxon>
        <taxon>Viridiplantae</taxon>
        <taxon>Streptophyta</taxon>
        <taxon>Embryophyta</taxon>
        <taxon>Tracheophyta</taxon>
        <taxon>Spermatophyta</taxon>
        <taxon>Magnoliopsida</taxon>
        <taxon>eudicotyledons</taxon>
        <taxon>Gunneridae</taxon>
        <taxon>Pentapetalae</taxon>
        <taxon>rosids</taxon>
        <taxon>fabids</taxon>
        <taxon>Malpighiales</taxon>
        <taxon>Rhizophoraceae</taxon>
        <taxon>Rhizophora</taxon>
    </lineage>
</organism>